<dbReference type="InterPro" id="IPR020471">
    <property type="entry name" value="AKR"/>
</dbReference>
<evidence type="ECO:0000313" key="2">
    <source>
        <dbReference type="EMBL" id="MDG0866266.1"/>
    </source>
</evidence>
<dbReference type="AlphaFoldDB" id="A0AAJ5ZGM5"/>
<evidence type="ECO:0000313" key="3">
    <source>
        <dbReference type="EMBL" id="WFG39015.1"/>
    </source>
</evidence>
<dbReference type="RefSeq" id="WP_342822293.1">
    <property type="nucleotide sequence ID" value="NZ_CP046146.1"/>
</dbReference>
<dbReference type="Gene3D" id="3.20.20.100">
    <property type="entry name" value="NADP-dependent oxidoreductase domain"/>
    <property type="match status" value="1"/>
</dbReference>
<sequence>MSKLESTDLGSTGANASRIGFGGAPAGLTNYLDPFSPVDVGQRDGVIAAIGRAVEVGINYFDTAAAYGTGESEKIFGEGLAAAGIREMRDDLYVATKVSHNEDDPRASLERSLENLRLDVIDLVQVHGTTYTPEARDQTMRRGGTLEVLEQARDEGLIRHIGFTTEDQNPPVYEFIASGRFDVMQTCYNLVFQHTYEPTRPFGSIYEADKAGMGVVTMRSLTASVFQRWMGAVRPDDEFDYSPALLQFVLSNNLIDVALVGMRTPEEVDKNIAVLNDMAGRIDLNGLHEKFV</sequence>
<dbReference type="CDD" id="cd19105">
    <property type="entry name" value="AKR_unchar"/>
    <property type="match status" value="1"/>
</dbReference>
<keyword evidence="4" id="KW-1185">Reference proteome</keyword>
<dbReference type="Proteomes" id="UP001321249">
    <property type="component" value="Unassembled WGS sequence"/>
</dbReference>
<dbReference type="EMBL" id="WMBE01000001">
    <property type="protein sequence ID" value="MDG0866266.1"/>
    <property type="molecule type" value="Genomic_DNA"/>
</dbReference>
<reference evidence="3" key="2">
    <citation type="journal article" date="2023" name="Nat. Commun.">
        <title>Cultivation of marine bacteria of the SAR202 clade.</title>
        <authorList>
            <person name="Lim Y."/>
            <person name="Seo J.H."/>
            <person name="Giovannoni S.J."/>
            <person name="Kang I."/>
            <person name="Cho J.C."/>
        </authorList>
    </citation>
    <scope>NUCLEOTIDE SEQUENCE</scope>
    <source>
        <strain evidence="3">JH1073</strain>
    </source>
</reference>
<evidence type="ECO:0000259" key="1">
    <source>
        <dbReference type="Pfam" id="PF00248"/>
    </source>
</evidence>
<name>A0AAJ5ZGM5_9CHLR</name>
<dbReference type="PRINTS" id="PR00069">
    <property type="entry name" value="ALDKETRDTASE"/>
</dbReference>
<reference evidence="4 5" key="1">
    <citation type="submission" date="2019-11" db="EMBL/GenBank/DDBJ databases">
        <authorList>
            <person name="Cho J.-C."/>
        </authorList>
    </citation>
    <scope>NUCLEOTIDE SEQUENCE [LARGE SCALE GENOMIC DNA]</scope>
    <source>
        <strain evidence="3 4">JH1073</strain>
        <strain evidence="2 5">JH702</strain>
    </source>
</reference>
<proteinExistence type="predicted"/>
<accession>A0AAJ5ZGM5</accession>
<dbReference type="EMBL" id="CP046147">
    <property type="protein sequence ID" value="WFG39015.1"/>
    <property type="molecule type" value="Genomic_DNA"/>
</dbReference>
<dbReference type="Proteomes" id="UP001219901">
    <property type="component" value="Chromosome"/>
</dbReference>
<dbReference type="InterPro" id="IPR036812">
    <property type="entry name" value="NAD(P)_OxRdtase_dom_sf"/>
</dbReference>
<dbReference type="InterPro" id="IPR053135">
    <property type="entry name" value="AKR2_Oxidoreductase"/>
</dbReference>
<evidence type="ECO:0000313" key="4">
    <source>
        <dbReference type="Proteomes" id="UP001219901"/>
    </source>
</evidence>
<organism evidence="3 4">
    <name type="scientific">Candidatus Lucifugimonas marina</name>
    <dbReference type="NCBI Taxonomy" id="3038979"/>
    <lineage>
        <taxon>Bacteria</taxon>
        <taxon>Bacillati</taxon>
        <taxon>Chloroflexota</taxon>
        <taxon>Dehalococcoidia</taxon>
        <taxon>SAR202 cluster</taxon>
        <taxon>Candidatus Lucifugimonadales</taxon>
        <taxon>Candidatus Lucifugimonadaceae</taxon>
        <taxon>Candidatus Lucifugimonas</taxon>
    </lineage>
</organism>
<dbReference type="PANTHER" id="PTHR43312">
    <property type="entry name" value="D-THREO-ALDOSE 1-DEHYDROGENASE"/>
    <property type="match status" value="1"/>
</dbReference>
<dbReference type="Pfam" id="PF00248">
    <property type="entry name" value="Aldo_ket_red"/>
    <property type="match status" value="1"/>
</dbReference>
<evidence type="ECO:0000313" key="5">
    <source>
        <dbReference type="Proteomes" id="UP001321249"/>
    </source>
</evidence>
<dbReference type="PANTHER" id="PTHR43312:SF1">
    <property type="entry name" value="NADP-DEPENDENT OXIDOREDUCTASE DOMAIN-CONTAINING PROTEIN"/>
    <property type="match status" value="1"/>
</dbReference>
<feature type="domain" description="NADP-dependent oxidoreductase" evidence="1">
    <location>
        <begin position="42"/>
        <end position="231"/>
    </location>
</feature>
<protein>
    <recommendedName>
        <fullName evidence="1">NADP-dependent oxidoreductase domain-containing protein</fullName>
    </recommendedName>
</protein>
<dbReference type="SUPFAM" id="SSF51430">
    <property type="entry name" value="NAD(P)-linked oxidoreductase"/>
    <property type="match status" value="1"/>
</dbReference>
<reference evidence="4" key="3">
    <citation type="submission" date="2023-06" db="EMBL/GenBank/DDBJ databases">
        <title>Pangenomics reveal diversification of enzyme families and niche specialization in globally abundant SAR202 bacteria.</title>
        <authorList>
            <person name="Saw J.H.W."/>
        </authorList>
    </citation>
    <scope>NUCLEOTIDE SEQUENCE [LARGE SCALE GENOMIC DNA]</scope>
    <source>
        <strain evidence="4">JH1073</strain>
    </source>
</reference>
<gene>
    <name evidence="2" type="ORF">GKO46_04165</name>
    <name evidence="3" type="ORF">GKO48_05095</name>
</gene>
<dbReference type="InterPro" id="IPR023210">
    <property type="entry name" value="NADP_OxRdtase_dom"/>
</dbReference>
<dbReference type="GO" id="GO:0016491">
    <property type="term" value="F:oxidoreductase activity"/>
    <property type="evidence" value="ECO:0007669"/>
    <property type="project" value="InterPro"/>
</dbReference>